<dbReference type="InterPro" id="IPR023198">
    <property type="entry name" value="PGP-like_dom2"/>
</dbReference>
<gene>
    <name evidence="1" type="ORF">C5F46_08360</name>
</gene>
<dbReference type="RefSeq" id="WP_107324899.1">
    <property type="nucleotide sequence ID" value="NZ_NHSP01000071.1"/>
</dbReference>
<comment type="caution">
    <text evidence="1">The sequence shown here is derived from an EMBL/GenBank/DDBJ whole genome shotgun (WGS) entry which is preliminary data.</text>
</comment>
<protein>
    <submittedName>
        <fullName evidence="1">Haloacid dehalogenase</fullName>
    </submittedName>
</protein>
<keyword evidence="2" id="KW-1185">Reference proteome</keyword>
<dbReference type="SFLD" id="SFLDS00003">
    <property type="entry name" value="Haloacid_Dehalogenase"/>
    <property type="match status" value="1"/>
</dbReference>
<dbReference type="PRINTS" id="PR00413">
    <property type="entry name" value="HADHALOGNASE"/>
</dbReference>
<dbReference type="Proteomes" id="UP000241899">
    <property type="component" value="Unassembled WGS sequence"/>
</dbReference>
<dbReference type="InterPro" id="IPR006439">
    <property type="entry name" value="HAD-SF_hydro_IA"/>
</dbReference>
<dbReference type="SUPFAM" id="SSF56784">
    <property type="entry name" value="HAD-like"/>
    <property type="match status" value="1"/>
</dbReference>
<dbReference type="PANTHER" id="PTHR43611">
    <property type="entry name" value="ALPHA-D-GLUCOSE 1-PHOSPHATE PHOSPHATASE"/>
    <property type="match status" value="1"/>
</dbReference>
<dbReference type="Pfam" id="PF00702">
    <property type="entry name" value="Hydrolase"/>
    <property type="match status" value="1"/>
</dbReference>
<dbReference type="PANTHER" id="PTHR43611:SF3">
    <property type="entry name" value="FLAVIN MONONUCLEOTIDE HYDROLASE 1, CHLOROPLATIC"/>
    <property type="match status" value="1"/>
</dbReference>
<dbReference type="AlphaFoldDB" id="A0A2T4JID6"/>
<dbReference type="NCBIfam" id="TIGR01509">
    <property type="entry name" value="HAD-SF-IA-v3"/>
    <property type="match status" value="1"/>
</dbReference>
<sequence length="205" mass="22440">MIKAVVFDIGNVLVEWHPERVYDPVVGPALRDHLFHDIGLAAMNEAVDAGAPLAASVSALAATHPDHADHIRLWQTRWGEMFAPEIPHAIRLLRALRAAGVPVFALSNFGCETFAQAETMYPVLTEFDRRYISGHLGVIKPDPKIYQIVEADCGLPPAALLFTDDRPENIAAAAARGWHTHLFDGPQGLAARLLAEDLLSERDAQ</sequence>
<dbReference type="CDD" id="cd02603">
    <property type="entry name" value="HAD_sEH-N_like"/>
    <property type="match status" value="1"/>
</dbReference>
<dbReference type="OrthoDB" id="9807742at2"/>
<dbReference type="Gene3D" id="3.40.50.1000">
    <property type="entry name" value="HAD superfamily/HAD-like"/>
    <property type="match status" value="1"/>
</dbReference>
<name>A0A2T4JID6_9RHOB</name>
<dbReference type="InterPro" id="IPR036412">
    <property type="entry name" value="HAD-like_sf"/>
</dbReference>
<dbReference type="InterPro" id="IPR023214">
    <property type="entry name" value="HAD_sf"/>
</dbReference>
<dbReference type="SFLD" id="SFLDG01129">
    <property type="entry name" value="C1.5:_HAD__Beta-PGM__Phosphata"/>
    <property type="match status" value="1"/>
</dbReference>
<proteinExistence type="predicted"/>
<organism evidence="1 2">
    <name type="scientific">Phaeovulum veldkampii DSM 11550</name>
    <dbReference type="NCBI Taxonomy" id="1185920"/>
    <lineage>
        <taxon>Bacteria</taxon>
        <taxon>Pseudomonadati</taxon>
        <taxon>Pseudomonadota</taxon>
        <taxon>Alphaproteobacteria</taxon>
        <taxon>Rhodobacterales</taxon>
        <taxon>Paracoccaceae</taxon>
        <taxon>Phaeovulum</taxon>
    </lineage>
</organism>
<evidence type="ECO:0000313" key="1">
    <source>
        <dbReference type="EMBL" id="PTE17666.1"/>
    </source>
</evidence>
<dbReference type="Gene3D" id="1.10.150.240">
    <property type="entry name" value="Putative phosphatase, domain 2"/>
    <property type="match status" value="1"/>
</dbReference>
<accession>A0A2T4JID6</accession>
<evidence type="ECO:0000313" key="2">
    <source>
        <dbReference type="Proteomes" id="UP000241899"/>
    </source>
</evidence>
<reference evidence="1 2" key="1">
    <citation type="submission" date="2018-03" db="EMBL/GenBank/DDBJ databases">
        <title>Rhodobacter veldkampii.</title>
        <authorList>
            <person name="Meyer T.E."/>
            <person name="Miller S."/>
            <person name="Lodha T."/>
            <person name="Gandham S."/>
            <person name="Chintalapati S."/>
            <person name="Chintalapati V.R."/>
        </authorList>
    </citation>
    <scope>NUCLEOTIDE SEQUENCE [LARGE SCALE GENOMIC DNA]</scope>
    <source>
        <strain evidence="1 2">DSM 11550</strain>
    </source>
</reference>
<dbReference type="EMBL" id="PZKF01000015">
    <property type="protein sequence ID" value="PTE17666.1"/>
    <property type="molecule type" value="Genomic_DNA"/>
</dbReference>